<name>A0ABN2JYT3_9ACTN</name>
<gene>
    <name evidence="2" type="ORF">GCM10009710_25220</name>
</gene>
<dbReference type="RefSeq" id="WP_344202158.1">
    <property type="nucleotide sequence ID" value="NZ_BAAAME010000004.1"/>
</dbReference>
<dbReference type="Proteomes" id="UP001501057">
    <property type="component" value="Unassembled WGS sequence"/>
</dbReference>
<sequence>MLIYLPGVVFIGVVLVAWRTSIHGPQQYAHRRPAAAAIIGAVALAPAARRPAEVPPVMDARGMEPMTGSLGARLRGE</sequence>
<reference evidence="2 3" key="1">
    <citation type="journal article" date="2019" name="Int. J. Syst. Evol. Microbiol.">
        <title>The Global Catalogue of Microorganisms (GCM) 10K type strain sequencing project: providing services to taxonomists for standard genome sequencing and annotation.</title>
        <authorList>
            <consortium name="The Broad Institute Genomics Platform"/>
            <consortium name="The Broad Institute Genome Sequencing Center for Infectious Disease"/>
            <person name="Wu L."/>
            <person name="Ma J."/>
        </authorList>
    </citation>
    <scope>NUCLEOTIDE SEQUENCE [LARGE SCALE GENOMIC DNA]</scope>
    <source>
        <strain evidence="2 3">JCM 13518</strain>
    </source>
</reference>
<protein>
    <submittedName>
        <fullName evidence="2">Uncharacterized protein</fullName>
    </submittedName>
</protein>
<proteinExistence type="predicted"/>
<comment type="caution">
    <text evidence="2">The sequence shown here is derived from an EMBL/GenBank/DDBJ whole genome shotgun (WGS) entry which is preliminary data.</text>
</comment>
<keyword evidence="3" id="KW-1185">Reference proteome</keyword>
<dbReference type="EMBL" id="BAAAME010000004">
    <property type="protein sequence ID" value="GAA1744098.1"/>
    <property type="molecule type" value="Genomic_DNA"/>
</dbReference>
<evidence type="ECO:0000313" key="3">
    <source>
        <dbReference type="Proteomes" id="UP001501057"/>
    </source>
</evidence>
<organism evidence="2 3">
    <name type="scientific">Aeromicrobium alkaliterrae</name>
    <dbReference type="NCBI Taxonomy" id="302168"/>
    <lineage>
        <taxon>Bacteria</taxon>
        <taxon>Bacillati</taxon>
        <taxon>Actinomycetota</taxon>
        <taxon>Actinomycetes</taxon>
        <taxon>Propionibacteriales</taxon>
        <taxon>Nocardioidaceae</taxon>
        <taxon>Aeromicrobium</taxon>
    </lineage>
</organism>
<evidence type="ECO:0000313" key="2">
    <source>
        <dbReference type="EMBL" id="GAA1744098.1"/>
    </source>
</evidence>
<accession>A0ABN2JYT3</accession>
<feature type="region of interest" description="Disordered" evidence="1">
    <location>
        <begin position="55"/>
        <end position="77"/>
    </location>
</feature>
<evidence type="ECO:0000256" key="1">
    <source>
        <dbReference type="SAM" id="MobiDB-lite"/>
    </source>
</evidence>